<keyword evidence="3" id="KW-0808">Transferase</keyword>
<gene>
    <name evidence="16" type="ORF">GHT06_016340</name>
</gene>
<evidence type="ECO:0000256" key="6">
    <source>
        <dbReference type="ARBA" id="ARBA00022786"/>
    </source>
</evidence>
<dbReference type="Proteomes" id="UP000820818">
    <property type="component" value="Linkage Group LG6"/>
</dbReference>
<feature type="compositionally biased region" description="Low complexity" evidence="14">
    <location>
        <begin position="100"/>
        <end position="112"/>
    </location>
</feature>
<proteinExistence type="predicted"/>
<evidence type="ECO:0000313" key="16">
    <source>
        <dbReference type="EMBL" id="KAI9556550.1"/>
    </source>
</evidence>
<evidence type="ECO:0000256" key="8">
    <source>
        <dbReference type="ARBA" id="ARBA00071236"/>
    </source>
</evidence>
<dbReference type="EC" id="2.3.2.27" evidence="2"/>
<evidence type="ECO:0000256" key="10">
    <source>
        <dbReference type="ARBA" id="ARBA00076940"/>
    </source>
</evidence>
<feature type="compositionally biased region" description="Acidic residues" evidence="14">
    <location>
        <begin position="86"/>
        <end position="99"/>
    </location>
</feature>
<dbReference type="InterPro" id="IPR018957">
    <property type="entry name" value="Znf_C3HC4_RING-type"/>
</dbReference>
<evidence type="ECO:0000256" key="11">
    <source>
        <dbReference type="ARBA" id="ARBA00079040"/>
    </source>
</evidence>
<dbReference type="EMBL" id="WJBH02000006">
    <property type="protein sequence ID" value="KAI9556550.1"/>
    <property type="molecule type" value="Genomic_DNA"/>
</dbReference>
<name>A0AAD5L740_9CRUS</name>
<keyword evidence="17" id="KW-1185">Reference proteome</keyword>
<evidence type="ECO:0000256" key="2">
    <source>
        <dbReference type="ARBA" id="ARBA00012483"/>
    </source>
</evidence>
<keyword evidence="5 13" id="KW-0863">Zinc-finger</keyword>
<evidence type="ECO:0000256" key="1">
    <source>
        <dbReference type="ARBA" id="ARBA00000900"/>
    </source>
</evidence>
<protein>
    <recommendedName>
        <fullName evidence="8">E3 ubiquitin-protein ligase Topors</fullName>
        <ecNumber evidence="2">2.3.2.27</ecNumber>
    </recommendedName>
    <alternativeName>
        <fullName evidence="9">RING-type E3 ubiquitin transferase Topors</fullName>
    </alternativeName>
    <alternativeName>
        <fullName evidence="11">SUMO1-protein E3 ligase Topors</fullName>
    </alternativeName>
    <alternativeName>
        <fullName evidence="10">Topoisomerase I-binding RING finger protein</fullName>
    </alternativeName>
    <alternativeName>
        <fullName evidence="12">Topoisomerase I-binding arginine/serine-rich protein</fullName>
    </alternativeName>
</protein>
<evidence type="ECO:0000256" key="14">
    <source>
        <dbReference type="SAM" id="MobiDB-lite"/>
    </source>
</evidence>
<evidence type="ECO:0000256" key="13">
    <source>
        <dbReference type="PROSITE-ProRule" id="PRU00175"/>
    </source>
</evidence>
<evidence type="ECO:0000256" key="12">
    <source>
        <dbReference type="ARBA" id="ARBA00079184"/>
    </source>
</evidence>
<dbReference type="PANTHER" id="PTHR46077:SF5">
    <property type="entry name" value="RING-TYPE DOMAIN-CONTAINING PROTEIN"/>
    <property type="match status" value="1"/>
</dbReference>
<dbReference type="FunFam" id="3.30.40.10:FF:000136">
    <property type="entry name" value="E3 ubiquitin-protein ligase Topors"/>
    <property type="match status" value="1"/>
</dbReference>
<evidence type="ECO:0000256" key="9">
    <source>
        <dbReference type="ARBA" id="ARBA00076856"/>
    </source>
</evidence>
<comment type="catalytic activity">
    <reaction evidence="1">
        <text>S-ubiquitinyl-[E2 ubiquitin-conjugating enzyme]-L-cysteine + [acceptor protein]-L-lysine = [E2 ubiquitin-conjugating enzyme]-L-cysteine + N(6)-ubiquitinyl-[acceptor protein]-L-lysine.</text>
        <dbReference type="EC" id="2.3.2.27"/>
    </reaction>
</comment>
<evidence type="ECO:0000256" key="3">
    <source>
        <dbReference type="ARBA" id="ARBA00022679"/>
    </source>
</evidence>
<reference evidence="16 17" key="1">
    <citation type="submission" date="2022-05" db="EMBL/GenBank/DDBJ databases">
        <title>A multi-omics perspective on studying reproductive biology in Daphnia sinensis.</title>
        <authorList>
            <person name="Jia J."/>
        </authorList>
    </citation>
    <scope>NUCLEOTIDE SEQUENCE [LARGE SCALE GENOMIC DNA]</scope>
    <source>
        <strain evidence="16 17">WSL</strain>
    </source>
</reference>
<dbReference type="PROSITE" id="PS50089">
    <property type="entry name" value="ZF_RING_2"/>
    <property type="match status" value="1"/>
</dbReference>
<feature type="domain" description="RING-type" evidence="15">
    <location>
        <begin position="17"/>
        <end position="55"/>
    </location>
</feature>
<comment type="caution">
    <text evidence="16">The sequence shown here is derived from an EMBL/GenBank/DDBJ whole genome shotgun (WGS) entry which is preliminary data.</text>
</comment>
<dbReference type="Gene3D" id="3.30.40.10">
    <property type="entry name" value="Zinc/RING finger domain, C3HC4 (zinc finger)"/>
    <property type="match status" value="1"/>
</dbReference>
<accession>A0AAD5L740</accession>
<keyword evidence="6" id="KW-0833">Ubl conjugation pathway</keyword>
<evidence type="ECO:0000313" key="17">
    <source>
        <dbReference type="Proteomes" id="UP000820818"/>
    </source>
</evidence>
<dbReference type="Pfam" id="PF00097">
    <property type="entry name" value="zf-C3HC4"/>
    <property type="match status" value="1"/>
</dbReference>
<dbReference type="GO" id="GO:0000209">
    <property type="term" value="P:protein polyubiquitination"/>
    <property type="evidence" value="ECO:0007669"/>
    <property type="project" value="TreeGrafter"/>
</dbReference>
<evidence type="ECO:0000256" key="7">
    <source>
        <dbReference type="ARBA" id="ARBA00022833"/>
    </source>
</evidence>
<feature type="region of interest" description="Disordered" evidence="14">
    <location>
        <begin position="199"/>
        <end position="221"/>
    </location>
</feature>
<dbReference type="SUPFAM" id="SSF57850">
    <property type="entry name" value="RING/U-box"/>
    <property type="match status" value="1"/>
</dbReference>
<evidence type="ECO:0000259" key="15">
    <source>
        <dbReference type="PROSITE" id="PS50089"/>
    </source>
</evidence>
<keyword evidence="7" id="KW-0862">Zinc</keyword>
<sequence>MSELPLVYPVESPLDTCTICLGKCENKSFPKSCLHGFCFNCLLQWSKVKPECPLCVKPFSSVIHNIKSSHEYDEFNIDLTEQEEMLSSEFSESDSDDDSSWSSNSSDSSWYTISSTSSTERLISGFPSYWQQYMRRERARFRRWLEASSDESSWVTIDSEESSVDGLCMFDDIFSRHPVLSEQNLESLDAFLSSRPSDLAPNPITTDGVSPGIEEEPNSDDSMELSIVTVPLCEIIYRWLQGASPPDEENGIKDKGTALRCIRKGESPSFQ</sequence>
<feature type="region of interest" description="Disordered" evidence="14">
    <location>
        <begin position="86"/>
        <end position="112"/>
    </location>
</feature>
<evidence type="ECO:0000256" key="4">
    <source>
        <dbReference type="ARBA" id="ARBA00022723"/>
    </source>
</evidence>
<dbReference type="PANTHER" id="PTHR46077">
    <property type="entry name" value="E3 UBIQUITIN-PROTEIN LIGASE TOPORS"/>
    <property type="match status" value="1"/>
</dbReference>
<dbReference type="InterPro" id="IPR013083">
    <property type="entry name" value="Znf_RING/FYVE/PHD"/>
</dbReference>
<dbReference type="SMART" id="SM00184">
    <property type="entry name" value="RING"/>
    <property type="match status" value="1"/>
</dbReference>
<dbReference type="GO" id="GO:0061630">
    <property type="term" value="F:ubiquitin protein ligase activity"/>
    <property type="evidence" value="ECO:0007669"/>
    <property type="project" value="UniProtKB-EC"/>
</dbReference>
<dbReference type="AlphaFoldDB" id="A0AAD5L740"/>
<dbReference type="GO" id="GO:0006513">
    <property type="term" value="P:protein monoubiquitination"/>
    <property type="evidence" value="ECO:0007669"/>
    <property type="project" value="TreeGrafter"/>
</dbReference>
<dbReference type="GO" id="GO:0008270">
    <property type="term" value="F:zinc ion binding"/>
    <property type="evidence" value="ECO:0007669"/>
    <property type="project" value="UniProtKB-KW"/>
</dbReference>
<evidence type="ECO:0000256" key="5">
    <source>
        <dbReference type="ARBA" id="ARBA00022771"/>
    </source>
</evidence>
<dbReference type="InterPro" id="IPR017907">
    <property type="entry name" value="Znf_RING_CS"/>
</dbReference>
<keyword evidence="4" id="KW-0479">Metal-binding</keyword>
<dbReference type="PROSITE" id="PS00518">
    <property type="entry name" value="ZF_RING_1"/>
    <property type="match status" value="1"/>
</dbReference>
<dbReference type="InterPro" id="IPR001841">
    <property type="entry name" value="Znf_RING"/>
</dbReference>
<organism evidence="16 17">
    <name type="scientific">Daphnia sinensis</name>
    <dbReference type="NCBI Taxonomy" id="1820382"/>
    <lineage>
        <taxon>Eukaryota</taxon>
        <taxon>Metazoa</taxon>
        <taxon>Ecdysozoa</taxon>
        <taxon>Arthropoda</taxon>
        <taxon>Crustacea</taxon>
        <taxon>Branchiopoda</taxon>
        <taxon>Diplostraca</taxon>
        <taxon>Cladocera</taxon>
        <taxon>Anomopoda</taxon>
        <taxon>Daphniidae</taxon>
        <taxon>Daphnia</taxon>
        <taxon>Daphnia similis group</taxon>
    </lineage>
</organism>